<dbReference type="Pfam" id="PF10358">
    <property type="entry name" value="NT-C2"/>
    <property type="match status" value="1"/>
</dbReference>
<evidence type="ECO:0000259" key="2">
    <source>
        <dbReference type="PROSITE" id="PS51840"/>
    </source>
</evidence>
<dbReference type="AlphaFoldDB" id="A0A8H7S763"/>
<dbReference type="InterPro" id="IPR019448">
    <property type="entry name" value="NT-C2"/>
</dbReference>
<sequence length="249" mass="28194">MALLNFFISKHRKLDFEISILIRDLANVPLVSGLYYVKWRIKNASHASGITERAPINDHCIFWNHPINTMSQLVLNKQHVLGACELKLEIFQELSGGKETHSIGSLTINLSEYADSGVSTRRYLLDQSKFNSTIKLSIRMKPKSDVGTNFHVPQSQKSTIVEPYQPQQPQQRDRSPLPDDRSIESIATTSEKRRLQTSMPQLKKSHSAMSLPHFCKQNAPFSNPDDPSPTDFVEELFTRKAFNVPATSS</sequence>
<proteinExistence type="predicted"/>
<dbReference type="InterPro" id="IPR039931">
    <property type="entry name" value="EEIG1/2-like"/>
</dbReference>
<dbReference type="OrthoDB" id="3365224at2759"/>
<keyword evidence="4" id="KW-1185">Reference proteome</keyword>
<dbReference type="EMBL" id="JAEPRB010000050">
    <property type="protein sequence ID" value="KAG2224014.1"/>
    <property type="molecule type" value="Genomic_DNA"/>
</dbReference>
<protein>
    <recommendedName>
        <fullName evidence="2">C2 NT-type domain-containing protein</fullName>
    </recommendedName>
</protein>
<feature type="region of interest" description="Disordered" evidence="1">
    <location>
        <begin position="145"/>
        <end position="231"/>
    </location>
</feature>
<dbReference type="PANTHER" id="PTHR21456:SF1">
    <property type="entry name" value="C2 NT-TYPE DOMAIN-CONTAINING PROTEIN"/>
    <property type="match status" value="1"/>
</dbReference>
<name>A0A8H7S763_9FUNG</name>
<dbReference type="PANTHER" id="PTHR21456">
    <property type="entry name" value="FAMILY WITH SEQUENCE SIMILARITY 102"/>
    <property type="match status" value="1"/>
</dbReference>
<evidence type="ECO:0000313" key="3">
    <source>
        <dbReference type="EMBL" id="KAG2224014.1"/>
    </source>
</evidence>
<dbReference type="PROSITE" id="PS51840">
    <property type="entry name" value="C2_NT"/>
    <property type="match status" value="1"/>
</dbReference>
<accession>A0A8H7S763</accession>
<feature type="compositionally biased region" description="Basic and acidic residues" evidence="1">
    <location>
        <begin position="171"/>
        <end position="183"/>
    </location>
</feature>
<gene>
    <name evidence="3" type="ORF">INT45_009600</name>
</gene>
<dbReference type="Proteomes" id="UP000646827">
    <property type="component" value="Unassembled WGS sequence"/>
</dbReference>
<organism evidence="3 4">
    <name type="scientific">Circinella minor</name>
    <dbReference type="NCBI Taxonomy" id="1195481"/>
    <lineage>
        <taxon>Eukaryota</taxon>
        <taxon>Fungi</taxon>
        <taxon>Fungi incertae sedis</taxon>
        <taxon>Mucoromycota</taxon>
        <taxon>Mucoromycotina</taxon>
        <taxon>Mucoromycetes</taxon>
        <taxon>Mucorales</taxon>
        <taxon>Lichtheimiaceae</taxon>
        <taxon>Circinella</taxon>
    </lineage>
</organism>
<comment type="caution">
    <text evidence="3">The sequence shown here is derived from an EMBL/GenBank/DDBJ whole genome shotgun (WGS) entry which is preliminary data.</text>
</comment>
<reference evidence="3 4" key="1">
    <citation type="submission" date="2020-12" db="EMBL/GenBank/DDBJ databases">
        <title>Metabolic potential, ecology and presence of endohyphal bacteria is reflected in genomic diversity of Mucoromycotina.</title>
        <authorList>
            <person name="Muszewska A."/>
            <person name="Okrasinska A."/>
            <person name="Steczkiewicz K."/>
            <person name="Drgas O."/>
            <person name="Orlowska M."/>
            <person name="Perlinska-Lenart U."/>
            <person name="Aleksandrzak-Piekarczyk T."/>
            <person name="Szatraj K."/>
            <person name="Zielenkiewicz U."/>
            <person name="Pilsyk S."/>
            <person name="Malc E."/>
            <person name="Mieczkowski P."/>
            <person name="Kruszewska J.S."/>
            <person name="Biernat P."/>
            <person name="Pawlowska J."/>
        </authorList>
    </citation>
    <scope>NUCLEOTIDE SEQUENCE [LARGE SCALE GENOMIC DNA]</scope>
    <source>
        <strain evidence="3 4">CBS 142.35</strain>
    </source>
</reference>
<evidence type="ECO:0000256" key="1">
    <source>
        <dbReference type="SAM" id="MobiDB-lite"/>
    </source>
</evidence>
<evidence type="ECO:0000313" key="4">
    <source>
        <dbReference type="Proteomes" id="UP000646827"/>
    </source>
</evidence>
<feature type="domain" description="C2 NT-type" evidence="2">
    <location>
        <begin position="6"/>
        <end position="142"/>
    </location>
</feature>